<accession>A0A1Z5JQ28</accession>
<comment type="caution">
    <text evidence="1">The sequence shown here is derived from an EMBL/GenBank/DDBJ whole genome shotgun (WGS) entry which is preliminary data.</text>
</comment>
<gene>
    <name evidence="1" type="ORF">FisN_3Hh384</name>
</gene>
<protein>
    <recommendedName>
        <fullName evidence="3">Hemerythrin-like domain-containing protein</fullName>
    </recommendedName>
</protein>
<dbReference type="OrthoDB" id="46284at2759"/>
<name>A0A1Z5JQ28_FISSO</name>
<sequence>MSEEKPEPQIFAIMRNGHEVIRGGMLDMKEAIDNDDIQTAKEVWQKLHKWTEMHKRMEEGKEPEPEGCGCFQSLCGGSKVKEPSPCGFFKVLDEKRDGIVTKNGLHGLHAELDKVEKAVDVACKKSDLKALKEAFPKFQEMNESHLKKEEDVMMPNVMEMKKAGEPMKKIMTQDILPLVSETPDYEFFVKYANLVLEKHHGGLPRARVFDHALWAASTPEEWKKVDGWIKETLQESTYKQLQAVL</sequence>
<proteinExistence type="predicted"/>
<evidence type="ECO:0008006" key="3">
    <source>
        <dbReference type="Google" id="ProtNLM"/>
    </source>
</evidence>
<organism evidence="1 2">
    <name type="scientific">Fistulifera solaris</name>
    <name type="common">Oleaginous diatom</name>
    <dbReference type="NCBI Taxonomy" id="1519565"/>
    <lineage>
        <taxon>Eukaryota</taxon>
        <taxon>Sar</taxon>
        <taxon>Stramenopiles</taxon>
        <taxon>Ochrophyta</taxon>
        <taxon>Bacillariophyta</taxon>
        <taxon>Bacillariophyceae</taxon>
        <taxon>Bacillariophycidae</taxon>
        <taxon>Naviculales</taxon>
        <taxon>Naviculaceae</taxon>
        <taxon>Fistulifera</taxon>
    </lineage>
</organism>
<dbReference type="AlphaFoldDB" id="A0A1Z5JQ28"/>
<dbReference type="InParanoid" id="A0A1Z5JQ28"/>
<dbReference type="Proteomes" id="UP000198406">
    <property type="component" value="Unassembled WGS sequence"/>
</dbReference>
<keyword evidence="2" id="KW-1185">Reference proteome</keyword>
<reference evidence="1 2" key="1">
    <citation type="journal article" date="2015" name="Plant Cell">
        <title>Oil accumulation by the oleaginous diatom Fistulifera solaris as revealed by the genome and transcriptome.</title>
        <authorList>
            <person name="Tanaka T."/>
            <person name="Maeda Y."/>
            <person name="Veluchamy A."/>
            <person name="Tanaka M."/>
            <person name="Abida H."/>
            <person name="Marechal E."/>
            <person name="Bowler C."/>
            <person name="Muto M."/>
            <person name="Sunaga Y."/>
            <person name="Tanaka M."/>
            <person name="Yoshino T."/>
            <person name="Taniguchi T."/>
            <person name="Fukuda Y."/>
            <person name="Nemoto M."/>
            <person name="Matsumoto M."/>
            <person name="Wong P.S."/>
            <person name="Aburatani S."/>
            <person name="Fujibuchi W."/>
        </authorList>
    </citation>
    <scope>NUCLEOTIDE SEQUENCE [LARGE SCALE GENOMIC DNA]</scope>
    <source>
        <strain evidence="1 2">JPCC DA0580</strain>
    </source>
</reference>
<dbReference type="EMBL" id="BDSP01000102">
    <property type="protein sequence ID" value="GAX16135.1"/>
    <property type="molecule type" value="Genomic_DNA"/>
</dbReference>
<evidence type="ECO:0000313" key="1">
    <source>
        <dbReference type="EMBL" id="GAX16135.1"/>
    </source>
</evidence>
<evidence type="ECO:0000313" key="2">
    <source>
        <dbReference type="Proteomes" id="UP000198406"/>
    </source>
</evidence>